<accession>A0A9P8Q3Z7</accession>
<dbReference type="Proteomes" id="UP000774326">
    <property type="component" value="Unassembled WGS sequence"/>
</dbReference>
<gene>
    <name evidence="1" type="ORF">WICPIJ_006430</name>
</gene>
<evidence type="ECO:0000313" key="1">
    <source>
        <dbReference type="EMBL" id="KAH3682600.1"/>
    </source>
</evidence>
<evidence type="ECO:0000313" key="2">
    <source>
        <dbReference type="Proteomes" id="UP000774326"/>
    </source>
</evidence>
<comment type="caution">
    <text evidence="1">The sequence shown here is derived from an EMBL/GenBank/DDBJ whole genome shotgun (WGS) entry which is preliminary data.</text>
</comment>
<proteinExistence type="predicted"/>
<sequence length="87" mass="9990">MESLQIQILQDDIESLNKRLEARDVMNNLLLKEKQALECKLKEAELSTLDHEKAVESLKLEYDERLKKASESESDLREIVSLISSSS</sequence>
<dbReference type="EMBL" id="JAEUBG010003578">
    <property type="protein sequence ID" value="KAH3682600.1"/>
    <property type="molecule type" value="Genomic_DNA"/>
</dbReference>
<dbReference type="AlphaFoldDB" id="A0A9P8Q3Z7"/>
<organism evidence="1 2">
    <name type="scientific">Wickerhamomyces pijperi</name>
    <name type="common">Yeast</name>
    <name type="synonym">Pichia pijperi</name>
    <dbReference type="NCBI Taxonomy" id="599730"/>
    <lineage>
        <taxon>Eukaryota</taxon>
        <taxon>Fungi</taxon>
        <taxon>Dikarya</taxon>
        <taxon>Ascomycota</taxon>
        <taxon>Saccharomycotina</taxon>
        <taxon>Saccharomycetes</taxon>
        <taxon>Phaffomycetales</taxon>
        <taxon>Wickerhamomycetaceae</taxon>
        <taxon>Wickerhamomyces</taxon>
    </lineage>
</organism>
<reference evidence="1" key="1">
    <citation type="journal article" date="2021" name="Open Biol.">
        <title>Shared evolutionary footprints suggest mitochondrial oxidative damage underlies multiple complex I losses in fungi.</title>
        <authorList>
            <person name="Schikora-Tamarit M.A."/>
            <person name="Marcet-Houben M."/>
            <person name="Nosek J."/>
            <person name="Gabaldon T."/>
        </authorList>
    </citation>
    <scope>NUCLEOTIDE SEQUENCE</scope>
    <source>
        <strain evidence="1">CBS2887</strain>
    </source>
</reference>
<protein>
    <submittedName>
        <fullName evidence="1">Uncharacterized protein</fullName>
    </submittedName>
</protein>
<name>A0A9P8Q3Z7_WICPI</name>
<reference evidence="1" key="2">
    <citation type="submission" date="2021-01" db="EMBL/GenBank/DDBJ databases">
        <authorList>
            <person name="Schikora-Tamarit M.A."/>
        </authorList>
    </citation>
    <scope>NUCLEOTIDE SEQUENCE</scope>
    <source>
        <strain evidence="1">CBS2887</strain>
    </source>
</reference>
<keyword evidence="2" id="KW-1185">Reference proteome</keyword>